<name>A0A401YX19_9ACTN</name>
<sequence length="359" mass="39226">MAGPHSDHDGRILLDGVPLRRSLRARDRAEPAGVQYVFQDARAAFDEYRRVIEQVVRTAVRLRGVEPGAAVCWRCARRPNSASRPRRPDAVPAHCPEARCSAPRRPGHCLPDLGCWCATRSPPAWTRPTRQGILDVLAGWCERLQPSLAFITHDLAAAGRLADRIAVPDGGRVVEQGPARRILTEAGPPFTRMLVGASGAEDGGEGPRGRGALEVAPMEGERHNGTDARARSSARWRDVWVTVTIMSTKTMHFTHYTVQSGDTLTVIANMFGTTIDQLAKWNNISNPDLINIGQKLIVNKSDAPHDTFYTVKSGDTLTAIAHRFGTTIDQLVTWNGIPDPDVIQVAQRLIVAKSVPVQA</sequence>
<comment type="caution">
    <text evidence="2">The sequence shown here is derived from an EMBL/GenBank/DDBJ whole genome shotgun (WGS) entry which is preliminary data.</text>
</comment>
<dbReference type="Gene3D" id="3.40.50.300">
    <property type="entry name" value="P-loop containing nucleotide triphosphate hydrolases"/>
    <property type="match status" value="1"/>
</dbReference>
<dbReference type="AlphaFoldDB" id="A0A401YX19"/>
<dbReference type="SUPFAM" id="SSF54106">
    <property type="entry name" value="LysM domain"/>
    <property type="match status" value="2"/>
</dbReference>
<evidence type="ECO:0000313" key="2">
    <source>
        <dbReference type="EMBL" id="GCD99148.1"/>
    </source>
</evidence>
<dbReference type="CDD" id="cd00118">
    <property type="entry name" value="LysM"/>
    <property type="match status" value="2"/>
</dbReference>
<dbReference type="Proteomes" id="UP000286931">
    <property type="component" value="Unassembled WGS sequence"/>
</dbReference>
<dbReference type="GO" id="GO:0008932">
    <property type="term" value="F:lytic endotransglycosylase activity"/>
    <property type="evidence" value="ECO:0007669"/>
    <property type="project" value="TreeGrafter"/>
</dbReference>
<dbReference type="Gene3D" id="3.10.350.10">
    <property type="entry name" value="LysM domain"/>
    <property type="match status" value="2"/>
</dbReference>
<feature type="domain" description="LysM" evidence="1">
    <location>
        <begin position="254"/>
        <end position="298"/>
    </location>
</feature>
<dbReference type="GO" id="GO:0005524">
    <property type="term" value="F:ATP binding"/>
    <property type="evidence" value="ECO:0007669"/>
    <property type="project" value="UniProtKB-KW"/>
</dbReference>
<protein>
    <submittedName>
        <fullName evidence="2">Peptide ABC transporter ATP-binding protein</fullName>
    </submittedName>
</protein>
<evidence type="ECO:0000259" key="1">
    <source>
        <dbReference type="PROSITE" id="PS51782"/>
    </source>
</evidence>
<dbReference type="PANTHER" id="PTHR33734">
    <property type="entry name" value="LYSM DOMAIN-CONTAINING GPI-ANCHORED PROTEIN 2"/>
    <property type="match status" value="1"/>
</dbReference>
<dbReference type="SMART" id="SM00257">
    <property type="entry name" value="LysM"/>
    <property type="match status" value="2"/>
</dbReference>
<dbReference type="EMBL" id="BIFH01000031">
    <property type="protein sequence ID" value="GCD99148.1"/>
    <property type="molecule type" value="Genomic_DNA"/>
</dbReference>
<dbReference type="PROSITE" id="PS51782">
    <property type="entry name" value="LYSM"/>
    <property type="match status" value="2"/>
</dbReference>
<dbReference type="Pfam" id="PF01476">
    <property type="entry name" value="LysM"/>
    <property type="match status" value="2"/>
</dbReference>
<dbReference type="InterPro" id="IPR018392">
    <property type="entry name" value="LysM"/>
</dbReference>
<reference evidence="2 3" key="1">
    <citation type="submission" date="2018-12" db="EMBL/GenBank/DDBJ databases">
        <title>Draft genome sequence of Embleya hyalina NBRC 13850T.</title>
        <authorList>
            <person name="Komaki H."/>
            <person name="Hosoyama A."/>
            <person name="Kimura A."/>
            <person name="Ichikawa N."/>
            <person name="Tamura T."/>
        </authorList>
    </citation>
    <scope>NUCLEOTIDE SEQUENCE [LARGE SCALE GENOMIC DNA]</scope>
    <source>
        <strain evidence="2 3">NBRC 13850</strain>
    </source>
</reference>
<accession>A0A401YX19</accession>
<evidence type="ECO:0000313" key="3">
    <source>
        <dbReference type="Proteomes" id="UP000286931"/>
    </source>
</evidence>
<dbReference type="InterPro" id="IPR036779">
    <property type="entry name" value="LysM_dom_sf"/>
</dbReference>
<proteinExistence type="predicted"/>
<keyword evidence="2" id="KW-0547">Nucleotide-binding</keyword>
<keyword evidence="3" id="KW-1185">Reference proteome</keyword>
<feature type="domain" description="LysM" evidence="1">
    <location>
        <begin position="307"/>
        <end position="351"/>
    </location>
</feature>
<dbReference type="InterPro" id="IPR027417">
    <property type="entry name" value="P-loop_NTPase"/>
</dbReference>
<keyword evidence="2" id="KW-0067">ATP-binding</keyword>
<dbReference type="PANTHER" id="PTHR33734:SF22">
    <property type="entry name" value="MEMBRANE-BOUND LYTIC MUREIN TRANSGLYCOSYLASE D"/>
    <property type="match status" value="1"/>
</dbReference>
<organism evidence="2 3">
    <name type="scientific">Embleya hyalina</name>
    <dbReference type="NCBI Taxonomy" id="516124"/>
    <lineage>
        <taxon>Bacteria</taxon>
        <taxon>Bacillati</taxon>
        <taxon>Actinomycetota</taxon>
        <taxon>Actinomycetes</taxon>
        <taxon>Kitasatosporales</taxon>
        <taxon>Streptomycetaceae</taxon>
        <taxon>Embleya</taxon>
    </lineage>
</organism>
<gene>
    <name evidence="2" type="ORF">EHYA_06861</name>
</gene>
<dbReference type="SUPFAM" id="SSF52540">
    <property type="entry name" value="P-loop containing nucleoside triphosphate hydrolases"/>
    <property type="match status" value="1"/>
</dbReference>